<dbReference type="NCBIfam" id="TIGR00445">
    <property type="entry name" value="mraY"/>
    <property type="match status" value="1"/>
</dbReference>
<keyword evidence="7 9" id="KW-0479">Metal-binding</keyword>
<feature type="binding site" evidence="9">
    <location>
        <position position="168"/>
    </location>
    <ligand>
        <name>Mg(2+)</name>
        <dbReference type="ChEBI" id="CHEBI:18420"/>
    </ligand>
</feature>
<evidence type="ECO:0000256" key="6">
    <source>
        <dbReference type="ARBA" id="ARBA00023136"/>
    </source>
</evidence>
<dbReference type="GO" id="GO:0009252">
    <property type="term" value="P:peptidoglycan biosynthetic process"/>
    <property type="evidence" value="ECO:0007669"/>
    <property type="project" value="UniProtKB-UniRule"/>
</dbReference>
<keyword evidence="7" id="KW-0131">Cell cycle</keyword>
<dbReference type="GO" id="GO:0008360">
    <property type="term" value="P:regulation of cell shape"/>
    <property type="evidence" value="ECO:0007669"/>
    <property type="project" value="UniProtKB-KW"/>
</dbReference>
<keyword evidence="4 7" id="KW-0812">Transmembrane</keyword>
<keyword evidence="5 7" id="KW-1133">Transmembrane helix</keyword>
<evidence type="ECO:0000256" key="8">
    <source>
        <dbReference type="NCBIfam" id="TIGR00445"/>
    </source>
</evidence>
<comment type="pathway">
    <text evidence="7">Cell wall biogenesis; peptidoglycan biosynthesis.</text>
</comment>
<dbReference type="PROSITE" id="PS01348">
    <property type="entry name" value="MRAY_2"/>
    <property type="match status" value="1"/>
</dbReference>
<reference evidence="10" key="1">
    <citation type="submission" date="2020-08" db="EMBL/GenBank/DDBJ databases">
        <title>Genome public.</title>
        <authorList>
            <person name="Liu C."/>
            <person name="Sun Q."/>
        </authorList>
    </citation>
    <scope>NUCLEOTIDE SEQUENCE</scope>
    <source>
        <strain evidence="10">BX12</strain>
    </source>
</reference>
<evidence type="ECO:0000256" key="9">
    <source>
        <dbReference type="PIRSR" id="PIRSR600715-1"/>
    </source>
</evidence>
<comment type="cofactor">
    <cofactor evidence="7 9">
        <name>Mg(2+)</name>
        <dbReference type="ChEBI" id="CHEBI:18420"/>
    </cofactor>
</comment>
<dbReference type="GO" id="GO:0008963">
    <property type="term" value="F:phospho-N-acetylmuramoyl-pentapeptide-transferase activity"/>
    <property type="evidence" value="ECO:0007669"/>
    <property type="project" value="UniProtKB-UniRule"/>
</dbReference>
<keyword evidence="7" id="KW-0132">Cell division</keyword>
<evidence type="ECO:0000256" key="5">
    <source>
        <dbReference type="ARBA" id="ARBA00022989"/>
    </source>
</evidence>
<dbReference type="GO" id="GO:0046872">
    <property type="term" value="F:metal ion binding"/>
    <property type="evidence" value="ECO:0007669"/>
    <property type="project" value="UniProtKB-KW"/>
</dbReference>
<comment type="similarity">
    <text evidence="2 7">Belongs to the glycosyltransferase 4 family. MraY subfamily.</text>
</comment>
<evidence type="ECO:0000313" key="11">
    <source>
        <dbReference type="Proteomes" id="UP000602647"/>
    </source>
</evidence>
<evidence type="ECO:0000313" key="10">
    <source>
        <dbReference type="EMBL" id="MBC6680517.1"/>
    </source>
</evidence>
<keyword evidence="3 7" id="KW-0808">Transferase</keyword>
<dbReference type="EMBL" id="JACRYT010000014">
    <property type="protein sequence ID" value="MBC6680517.1"/>
    <property type="molecule type" value="Genomic_DNA"/>
</dbReference>
<evidence type="ECO:0000256" key="4">
    <source>
        <dbReference type="ARBA" id="ARBA00022692"/>
    </source>
</evidence>
<dbReference type="AlphaFoldDB" id="A0A923SRB4"/>
<dbReference type="InterPro" id="IPR003524">
    <property type="entry name" value="PNAcMuramoyl-5peptid_Trfase"/>
</dbReference>
<name>A0A923SRB4_9FIRM</name>
<dbReference type="Pfam" id="PF10555">
    <property type="entry name" value="MraY_sig1"/>
    <property type="match status" value="1"/>
</dbReference>
<accession>A0A923SRB4</accession>
<organism evidence="10 11">
    <name type="scientific">Zhenpiania hominis</name>
    <dbReference type="NCBI Taxonomy" id="2763644"/>
    <lineage>
        <taxon>Bacteria</taxon>
        <taxon>Bacillati</taxon>
        <taxon>Bacillota</taxon>
        <taxon>Clostridia</taxon>
        <taxon>Peptostreptococcales</taxon>
        <taxon>Anaerovoracaceae</taxon>
        <taxon>Zhenpiania</taxon>
    </lineage>
</organism>
<evidence type="ECO:0000256" key="2">
    <source>
        <dbReference type="ARBA" id="ARBA00005583"/>
    </source>
</evidence>
<dbReference type="GO" id="GO:0051301">
    <property type="term" value="P:cell division"/>
    <property type="evidence" value="ECO:0007669"/>
    <property type="project" value="UniProtKB-KW"/>
</dbReference>
<keyword evidence="11" id="KW-1185">Reference proteome</keyword>
<dbReference type="HAMAP" id="MF_00038">
    <property type="entry name" value="MraY"/>
    <property type="match status" value="1"/>
</dbReference>
<dbReference type="EC" id="2.7.8.13" evidence="7 8"/>
<feature type="transmembrane region" description="Helical" evidence="7">
    <location>
        <begin position="254"/>
        <end position="273"/>
    </location>
</feature>
<dbReference type="InterPro" id="IPR000715">
    <property type="entry name" value="Glycosyl_transferase_4"/>
</dbReference>
<keyword evidence="7" id="KW-0133">Cell shape</keyword>
<feature type="transmembrane region" description="Helical" evidence="7">
    <location>
        <begin position="6"/>
        <end position="28"/>
    </location>
</feature>
<dbReference type="InterPro" id="IPR018480">
    <property type="entry name" value="PNAcMuramoyl-5peptid_Trfase_CS"/>
</dbReference>
<feature type="transmembrane region" description="Helical" evidence="7">
    <location>
        <begin position="201"/>
        <end position="218"/>
    </location>
</feature>
<feature type="transmembrane region" description="Helical" evidence="7">
    <location>
        <begin position="109"/>
        <end position="129"/>
    </location>
</feature>
<feature type="transmembrane region" description="Helical" evidence="7">
    <location>
        <begin position="149"/>
        <end position="169"/>
    </location>
</feature>
<keyword evidence="7" id="KW-1003">Cell membrane</keyword>
<evidence type="ECO:0000256" key="1">
    <source>
        <dbReference type="ARBA" id="ARBA00004141"/>
    </source>
</evidence>
<keyword evidence="7" id="KW-0573">Peptidoglycan synthesis</keyword>
<dbReference type="Pfam" id="PF00953">
    <property type="entry name" value="Glycos_transf_4"/>
    <property type="match status" value="1"/>
</dbReference>
<feature type="transmembrane region" description="Helical" evidence="7">
    <location>
        <begin position="77"/>
        <end position="97"/>
    </location>
</feature>
<feature type="transmembrane region" description="Helical" evidence="7">
    <location>
        <begin position="49"/>
        <end position="71"/>
    </location>
</feature>
<feature type="transmembrane region" description="Helical" evidence="7">
    <location>
        <begin position="300"/>
        <end position="318"/>
    </location>
</feature>
<keyword evidence="7" id="KW-0961">Cell wall biogenesis/degradation</keyword>
<keyword evidence="6 7" id="KW-0472">Membrane</keyword>
<comment type="function">
    <text evidence="7">Catalyzes the initial step of the lipid cycle reactions in the biosynthesis of the cell wall peptidoglycan: transfers peptidoglycan precursor phospho-MurNAc-pentapeptide from UDP-MurNAc-pentapeptide onto the lipid carrier undecaprenyl phosphate, yielding undecaprenyl-pyrophosphoryl-MurNAc-pentapeptide, known as lipid I.</text>
</comment>
<dbReference type="PROSITE" id="PS01347">
    <property type="entry name" value="MRAY_1"/>
    <property type="match status" value="1"/>
</dbReference>
<proteinExistence type="inferred from homology"/>
<comment type="catalytic activity">
    <reaction evidence="7">
        <text>UDP-N-acetyl-alpha-D-muramoyl-L-alanyl-gamma-D-glutamyl-meso-2,6-diaminopimeloyl-D-alanyl-D-alanine + di-trans,octa-cis-undecaprenyl phosphate = di-trans,octa-cis-undecaprenyl diphospho-N-acetyl-alpha-D-muramoyl-L-alanyl-D-glutamyl-meso-2,6-diaminopimeloyl-D-alanyl-D-alanine + UMP</text>
        <dbReference type="Rhea" id="RHEA:28386"/>
        <dbReference type="ChEBI" id="CHEBI:57865"/>
        <dbReference type="ChEBI" id="CHEBI:60392"/>
        <dbReference type="ChEBI" id="CHEBI:61386"/>
        <dbReference type="ChEBI" id="CHEBI:61387"/>
        <dbReference type="EC" id="2.7.8.13"/>
    </reaction>
</comment>
<dbReference type="CDD" id="cd06852">
    <property type="entry name" value="GT_MraY"/>
    <property type="match status" value="1"/>
</dbReference>
<feature type="transmembrane region" description="Helical" evidence="7">
    <location>
        <begin position="176"/>
        <end position="195"/>
    </location>
</feature>
<dbReference type="GO" id="GO:0071555">
    <property type="term" value="P:cell wall organization"/>
    <property type="evidence" value="ECO:0007669"/>
    <property type="project" value="UniProtKB-KW"/>
</dbReference>
<dbReference type="Proteomes" id="UP000602647">
    <property type="component" value="Unassembled WGS sequence"/>
</dbReference>
<dbReference type="PANTHER" id="PTHR22926:SF5">
    <property type="entry name" value="PHOSPHO-N-ACETYLMURAMOYL-PENTAPEPTIDE-TRANSFERASE HOMOLOG"/>
    <property type="match status" value="1"/>
</dbReference>
<keyword evidence="7 9" id="KW-0460">Magnesium</keyword>
<evidence type="ECO:0000256" key="7">
    <source>
        <dbReference type="HAMAP-Rule" id="MF_00038"/>
    </source>
</evidence>
<feature type="transmembrane region" description="Helical" evidence="7">
    <location>
        <begin position="230"/>
        <end position="248"/>
    </location>
</feature>
<comment type="subcellular location">
    <subcellularLocation>
        <location evidence="7">Cell membrane</location>
        <topology evidence="7">Multi-pass membrane protein</topology>
    </subcellularLocation>
    <subcellularLocation>
        <location evidence="1">Membrane</location>
        <topology evidence="1">Multi-pass membrane protein</topology>
    </subcellularLocation>
</comment>
<dbReference type="GO" id="GO:0005886">
    <property type="term" value="C:plasma membrane"/>
    <property type="evidence" value="ECO:0007669"/>
    <property type="project" value="UniProtKB-SubCell"/>
</dbReference>
<sequence length="319" mass="33830">MSYFTIGFIVVVAFLASVLLTSVEIPILRKKQAGQNIREEGPKSHYAKAGTPSMGGIAMIGAVIAACAIGRYYSVNLAAVILVFLLFGAIGFFDDYLKVVKKNNLGLRAYQKFGLQIIISVAFAVYMAYYSGDGTSVWIPFANINVDFGIWYVPFIAFVLLAMTNAVNLTDGLDGLASGTTALVSLFFAVAAVTYGAGEGGGIFCSAMAGACLGFLVYNKNPAKVFMGDTGSLSLGGGLAAAAIVMHFELLLPIAGFVYVLEALSVIIQVVSFKLTGKRVFKMAPIHHHFELSGLKEKQVVGLFWGLALICCVIGLGIL</sequence>
<evidence type="ECO:0000256" key="3">
    <source>
        <dbReference type="ARBA" id="ARBA00022679"/>
    </source>
</evidence>
<dbReference type="RefSeq" id="WP_187303617.1">
    <property type="nucleotide sequence ID" value="NZ_JACRYT010000014.1"/>
</dbReference>
<feature type="binding site" evidence="9">
    <location>
        <position position="229"/>
    </location>
    <ligand>
        <name>Mg(2+)</name>
        <dbReference type="ChEBI" id="CHEBI:18420"/>
    </ligand>
</feature>
<gene>
    <name evidence="7" type="primary">mraY</name>
    <name evidence="10" type="ORF">H9L42_11865</name>
</gene>
<comment type="caution">
    <text evidence="10">The sequence shown here is derived from an EMBL/GenBank/DDBJ whole genome shotgun (WGS) entry which is preliminary data.</text>
</comment>
<protein>
    <recommendedName>
        <fullName evidence="7 8">Phospho-N-acetylmuramoyl-pentapeptide-transferase</fullName>
        <ecNumber evidence="7 8">2.7.8.13</ecNumber>
    </recommendedName>
    <alternativeName>
        <fullName evidence="7">UDP-MurNAc-pentapeptide phosphotransferase</fullName>
    </alternativeName>
</protein>
<dbReference type="PANTHER" id="PTHR22926">
    <property type="entry name" value="PHOSPHO-N-ACETYLMURAMOYL-PENTAPEPTIDE-TRANSFERASE"/>
    <property type="match status" value="1"/>
</dbReference>